<keyword evidence="3" id="KW-1185">Reference proteome</keyword>
<dbReference type="InterPro" id="IPR037914">
    <property type="entry name" value="SpoVT-AbrB_sf"/>
</dbReference>
<dbReference type="Proteomes" id="UP000216411">
    <property type="component" value="Unassembled WGS sequence"/>
</dbReference>
<proteinExistence type="predicted"/>
<accession>A0A371JBN5</accession>
<comment type="caution">
    <text evidence="2">The sequence shown here is derived from an EMBL/GenBank/DDBJ whole genome shotgun (WGS) entry which is preliminary data.</text>
</comment>
<protein>
    <submittedName>
        <fullName evidence="2">AbrB/MazE/SpoVT family DNA-binding domain-containing protein</fullName>
    </submittedName>
</protein>
<dbReference type="Pfam" id="PF04014">
    <property type="entry name" value="MazE_antitoxin"/>
    <property type="match status" value="1"/>
</dbReference>
<dbReference type="SUPFAM" id="SSF89447">
    <property type="entry name" value="AbrB/MazE/MraZ-like"/>
    <property type="match status" value="1"/>
</dbReference>
<dbReference type="OrthoDB" id="9782993at2"/>
<feature type="domain" description="SpoVT-AbrB" evidence="1">
    <location>
        <begin position="6"/>
        <end position="51"/>
    </location>
</feature>
<evidence type="ECO:0000259" key="1">
    <source>
        <dbReference type="SMART" id="SM00966"/>
    </source>
</evidence>
<keyword evidence="2" id="KW-0238">DNA-binding</keyword>
<dbReference type="RefSeq" id="WP_094375891.1">
    <property type="nucleotide sequence ID" value="NZ_NOKA02000046.1"/>
</dbReference>
<name>A0A371JBN5_9FIRM</name>
<evidence type="ECO:0000313" key="3">
    <source>
        <dbReference type="Proteomes" id="UP000216411"/>
    </source>
</evidence>
<reference evidence="2 3" key="1">
    <citation type="journal article" date="2017" name="Genome Announc.">
        <title>Draft Genome Sequence of a Sporulating and Motile Strain of Lachnotalea glycerini Isolated from Water in Quebec City, Canada.</title>
        <authorList>
            <person name="Maheux A.F."/>
            <person name="Boudreau D.K."/>
            <person name="Berube E."/>
            <person name="Boissinot M."/>
            <person name="Raymond F."/>
            <person name="Brodeur S."/>
            <person name="Corbeil J."/>
            <person name="Isabel S."/>
            <person name="Omar R.F."/>
            <person name="Bergeron M.G."/>
        </authorList>
    </citation>
    <scope>NUCLEOTIDE SEQUENCE [LARGE SCALE GENOMIC DNA]</scope>
    <source>
        <strain evidence="2 3">CCRI-19302</strain>
    </source>
</reference>
<dbReference type="InterPro" id="IPR007159">
    <property type="entry name" value="SpoVT-AbrB_dom"/>
</dbReference>
<dbReference type="EMBL" id="NOKA02000046">
    <property type="protein sequence ID" value="RDY30164.1"/>
    <property type="molecule type" value="Genomic_DNA"/>
</dbReference>
<dbReference type="AlphaFoldDB" id="A0A371JBN5"/>
<gene>
    <name evidence="2" type="ORF">CG710_016120</name>
</gene>
<dbReference type="NCBIfam" id="TIGR01439">
    <property type="entry name" value="lp_hng_hel_AbrB"/>
    <property type="match status" value="1"/>
</dbReference>
<dbReference type="SMART" id="SM00966">
    <property type="entry name" value="SpoVT_AbrB"/>
    <property type="match status" value="1"/>
</dbReference>
<dbReference type="InterPro" id="IPR052731">
    <property type="entry name" value="B_subtilis_Trans_State_Reg"/>
</dbReference>
<evidence type="ECO:0000313" key="2">
    <source>
        <dbReference type="EMBL" id="RDY30164.1"/>
    </source>
</evidence>
<sequence>MKGVVRQMDHLGRVVIPKEMRDSLNMKEGDPIDIYLQKSSICIEKCKQHCTICGSMIEDKLVEVEGVHICKECIKKVVQISKEGVKSEQ</sequence>
<dbReference type="PANTHER" id="PTHR36432:SF4">
    <property type="entry name" value="TRANSITION STATE REGULATOR ABH-RELATED"/>
    <property type="match status" value="1"/>
</dbReference>
<dbReference type="Gene3D" id="2.10.260.10">
    <property type="match status" value="1"/>
</dbReference>
<organism evidence="2 3">
    <name type="scientific">Lachnotalea glycerini</name>
    <dbReference type="NCBI Taxonomy" id="1763509"/>
    <lineage>
        <taxon>Bacteria</taxon>
        <taxon>Bacillati</taxon>
        <taxon>Bacillota</taxon>
        <taxon>Clostridia</taxon>
        <taxon>Lachnospirales</taxon>
        <taxon>Lachnospiraceae</taxon>
        <taxon>Lachnotalea</taxon>
    </lineage>
</organism>
<dbReference type="PANTHER" id="PTHR36432">
    <property type="match status" value="1"/>
</dbReference>
<dbReference type="GO" id="GO:0003677">
    <property type="term" value="F:DNA binding"/>
    <property type="evidence" value="ECO:0007669"/>
    <property type="project" value="UniProtKB-KW"/>
</dbReference>